<dbReference type="RefSeq" id="WP_144812951.1">
    <property type="nucleotide sequence ID" value="NZ_VNFE01000005.1"/>
</dbReference>
<accession>A0A558J4R2</accession>
<proteinExistence type="predicted"/>
<gene>
    <name evidence="1" type="ORF">FQP89_15970</name>
</gene>
<name>A0A558J4R2_9GAMM</name>
<evidence type="ECO:0000313" key="1">
    <source>
        <dbReference type="EMBL" id="TVU88554.1"/>
    </source>
</evidence>
<organism evidence="1 2">
    <name type="scientific">Vreelandella titanicae</name>
    <dbReference type="NCBI Taxonomy" id="664683"/>
    <lineage>
        <taxon>Bacteria</taxon>
        <taxon>Pseudomonadati</taxon>
        <taxon>Pseudomonadota</taxon>
        <taxon>Gammaproteobacteria</taxon>
        <taxon>Oceanospirillales</taxon>
        <taxon>Halomonadaceae</taxon>
        <taxon>Vreelandella</taxon>
    </lineage>
</organism>
<protein>
    <submittedName>
        <fullName evidence="1">Uncharacterized protein</fullName>
    </submittedName>
</protein>
<sequence>MRSFAFLEDARNQILSIGENGSGAKAAVKSSVSAVEAFLNEFCQFGIGYEKHNHSIQNPMVKMAKDLEKAEASRASPKKKVQVAYEALSGERFKKGSIPEFQRFSVVVDVRNELTHPKASVLNISVSGIEPQKFEKLLIKKLKSNGFGKNNDSYDWVTIIDNKDFALWAYQACIGVIGIVIEQIPYKEAIESYKEMYSVNMPNPKQWPNKKFQVTPRRT</sequence>
<reference evidence="1 2" key="1">
    <citation type="submission" date="2019-07" db="EMBL/GenBank/DDBJ databases">
        <title>Diversity of Bacteria from Kongsfjorden, Arctic.</title>
        <authorList>
            <person name="Yu Y."/>
        </authorList>
    </citation>
    <scope>NUCLEOTIDE SEQUENCE [LARGE SCALE GENOMIC DNA]</scope>
    <source>
        <strain evidence="1 2">SM1922</strain>
    </source>
</reference>
<dbReference type="Proteomes" id="UP000317288">
    <property type="component" value="Unassembled WGS sequence"/>
</dbReference>
<comment type="caution">
    <text evidence="1">The sequence shown here is derived from an EMBL/GenBank/DDBJ whole genome shotgun (WGS) entry which is preliminary data.</text>
</comment>
<evidence type="ECO:0000313" key="2">
    <source>
        <dbReference type="Proteomes" id="UP000317288"/>
    </source>
</evidence>
<dbReference type="AlphaFoldDB" id="A0A558J4R2"/>
<dbReference type="EMBL" id="VNFE01000005">
    <property type="protein sequence ID" value="TVU88554.1"/>
    <property type="molecule type" value="Genomic_DNA"/>
</dbReference>